<proteinExistence type="inferred from homology"/>
<dbReference type="AlphaFoldDB" id="D1PUC4"/>
<dbReference type="RefSeq" id="WP_007174907.1">
    <property type="nucleotide sequence ID" value="NZ_GG704782.1"/>
</dbReference>
<dbReference type="Gene3D" id="1.25.40.390">
    <property type="match status" value="1"/>
</dbReference>
<evidence type="ECO:0000313" key="9">
    <source>
        <dbReference type="EMBL" id="EFA45036.1"/>
    </source>
</evidence>
<dbReference type="eggNOG" id="COG3637">
    <property type="taxonomic scope" value="Bacteria"/>
</dbReference>
<dbReference type="Pfam" id="PF14322">
    <property type="entry name" value="SusD-like_3"/>
    <property type="match status" value="1"/>
</dbReference>
<dbReference type="Pfam" id="PF07980">
    <property type="entry name" value="SusD_RagB"/>
    <property type="match status" value="1"/>
</dbReference>
<dbReference type="SUPFAM" id="SSF48452">
    <property type="entry name" value="TPR-like"/>
    <property type="match status" value="1"/>
</dbReference>
<comment type="similarity">
    <text evidence="2">Belongs to the SusD family.</text>
</comment>
<accession>D1PUC4</accession>
<sequence>MKTYIKNILPAAALALTFGMSSCSDVLEISPKDPDIVTQVTASQLMNKCYANIAMAGQGGANGDCDIDGLDGGTTGYVRQMFNANELTTDEAICGWGDEGVAAFNFNSYDASHPMLRGLYYRLYFGVTVCNQYLIQFAEEDATMTAEVRFLRALNYFMLMDCFGNVPFTTAISSEKPKQIQRADLYKWIESELLDIEGKLSKAQPKKEGEAGYGRVDQAACWILLARLYLNAEVYTGTPNWSKAKEYAQKVMNSPYKLYTTAKKDPSGQTWSAYQQLFMGDNGTNGASVEGIFPIVQDGITTTSWGTSLFLMAGPIDKEACVRIDGTKGNNTKESWSGNRCRPDLIRKFFPRNDAPNVNAYMMPEAAGDDRAIFDGEGRTLDNTEVGTFKNGFATLKFNNFKTDGSSGHSSQFPDADFFFFRTAEAYLIFAEADARLNGNKVTTEGMNALNALRIRANAEKKTTWTMKDLCDEWSREFYFEGIRRPTLIRFGYFGGNNNYTWQWKGGAFEGTQFSSSKNVFAIPTQDMTVNDNLVQNKDY</sequence>
<evidence type="ECO:0000256" key="3">
    <source>
        <dbReference type="ARBA" id="ARBA00022729"/>
    </source>
</evidence>
<gene>
    <name evidence="9" type="ORF">HMPREF0645_0559</name>
</gene>
<feature type="domain" description="SusD-like N-terminal" evidence="8">
    <location>
        <begin position="118"/>
        <end position="230"/>
    </location>
</feature>
<evidence type="ECO:0000256" key="4">
    <source>
        <dbReference type="ARBA" id="ARBA00023136"/>
    </source>
</evidence>
<dbReference type="GO" id="GO:0009279">
    <property type="term" value="C:cell outer membrane"/>
    <property type="evidence" value="ECO:0007669"/>
    <property type="project" value="UniProtKB-SubCell"/>
</dbReference>
<organism evidence="9 10">
    <name type="scientific">Hallella bergensis DSM 17361</name>
    <dbReference type="NCBI Taxonomy" id="585502"/>
    <lineage>
        <taxon>Bacteria</taxon>
        <taxon>Pseudomonadati</taxon>
        <taxon>Bacteroidota</taxon>
        <taxon>Bacteroidia</taxon>
        <taxon>Bacteroidales</taxon>
        <taxon>Prevotellaceae</taxon>
        <taxon>Hallella</taxon>
    </lineage>
</organism>
<feature type="signal peptide" evidence="6">
    <location>
        <begin position="1"/>
        <end position="23"/>
    </location>
</feature>
<evidence type="ECO:0000256" key="5">
    <source>
        <dbReference type="ARBA" id="ARBA00023237"/>
    </source>
</evidence>
<feature type="domain" description="RagB/SusD" evidence="7">
    <location>
        <begin position="382"/>
        <end position="540"/>
    </location>
</feature>
<dbReference type="HOGENOM" id="CLU_015553_1_2_10"/>
<evidence type="ECO:0000313" key="10">
    <source>
        <dbReference type="Proteomes" id="UP000003160"/>
    </source>
</evidence>
<protein>
    <submittedName>
        <fullName evidence="9">SusD family protein</fullName>
    </submittedName>
</protein>
<dbReference type="Gene3D" id="1.10.3780.10">
    <property type="entry name" value="SusD-like"/>
    <property type="match status" value="1"/>
</dbReference>
<dbReference type="EMBL" id="ACKS01000025">
    <property type="protein sequence ID" value="EFA45036.1"/>
    <property type="molecule type" value="Genomic_DNA"/>
</dbReference>
<comment type="subcellular location">
    <subcellularLocation>
        <location evidence="1">Cell outer membrane</location>
    </subcellularLocation>
</comment>
<dbReference type="OrthoDB" id="5694214at2"/>
<name>D1PUC4_9BACT</name>
<dbReference type="InterPro" id="IPR033985">
    <property type="entry name" value="SusD-like_N"/>
</dbReference>
<dbReference type="PROSITE" id="PS51257">
    <property type="entry name" value="PROKAR_LIPOPROTEIN"/>
    <property type="match status" value="1"/>
</dbReference>
<evidence type="ECO:0000256" key="2">
    <source>
        <dbReference type="ARBA" id="ARBA00006275"/>
    </source>
</evidence>
<keyword evidence="3 6" id="KW-0732">Signal</keyword>
<keyword evidence="10" id="KW-1185">Reference proteome</keyword>
<reference evidence="9 10" key="1">
    <citation type="submission" date="2009-10" db="EMBL/GenBank/DDBJ databases">
        <authorList>
            <person name="Qin X."/>
            <person name="Bachman B."/>
            <person name="Battles P."/>
            <person name="Bell A."/>
            <person name="Bess C."/>
            <person name="Bickham C."/>
            <person name="Chaboub L."/>
            <person name="Chen D."/>
            <person name="Coyle M."/>
            <person name="Deiros D.R."/>
            <person name="Dinh H."/>
            <person name="Forbes L."/>
            <person name="Fowler G."/>
            <person name="Francisco L."/>
            <person name="Fu Q."/>
            <person name="Gubbala S."/>
            <person name="Hale W."/>
            <person name="Han Y."/>
            <person name="Hemphill L."/>
            <person name="Highlander S.K."/>
            <person name="Hirani K."/>
            <person name="Hogues M."/>
            <person name="Jackson L."/>
            <person name="Jakkamsetti A."/>
            <person name="Javaid M."/>
            <person name="Jiang H."/>
            <person name="Korchina V."/>
            <person name="Kovar C."/>
            <person name="Lara F."/>
            <person name="Lee S."/>
            <person name="Mata R."/>
            <person name="Mathew T."/>
            <person name="Moen C."/>
            <person name="Morales K."/>
            <person name="Munidasa M."/>
            <person name="Nazareth L."/>
            <person name="Ngo R."/>
            <person name="Nguyen L."/>
            <person name="Okwuonu G."/>
            <person name="Ongeri F."/>
            <person name="Patil S."/>
            <person name="Petrosino J."/>
            <person name="Pham C."/>
            <person name="Pham P."/>
            <person name="Pu L.-L."/>
            <person name="Puazo M."/>
            <person name="Raj R."/>
            <person name="Reid J."/>
            <person name="Rouhana J."/>
            <person name="Saada N."/>
            <person name="Shang Y."/>
            <person name="Simmons D."/>
            <person name="Thornton R."/>
            <person name="Warren J."/>
            <person name="Weissenberger G."/>
            <person name="Zhang J."/>
            <person name="Zhang L."/>
            <person name="Zhou C."/>
            <person name="Zhu D."/>
            <person name="Muzny D."/>
            <person name="Worley K."/>
            <person name="Gibbs R."/>
        </authorList>
    </citation>
    <scope>NUCLEOTIDE SEQUENCE [LARGE SCALE GENOMIC DNA]</scope>
    <source>
        <strain evidence="9 10">DSM 17361</strain>
    </source>
</reference>
<dbReference type="Proteomes" id="UP000003160">
    <property type="component" value="Unassembled WGS sequence"/>
</dbReference>
<dbReference type="Gene3D" id="1.25.40.10">
    <property type="entry name" value="Tetratricopeptide repeat domain"/>
    <property type="match status" value="1"/>
</dbReference>
<dbReference type="InterPro" id="IPR012944">
    <property type="entry name" value="SusD_RagB_dom"/>
</dbReference>
<keyword evidence="5" id="KW-0998">Cell outer membrane</keyword>
<keyword evidence="4" id="KW-0472">Membrane</keyword>
<evidence type="ECO:0000256" key="1">
    <source>
        <dbReference type="ARBA" id="ARBA00004442"/>
    </source>
</evidence>
<dbReference type="InterPro" id="IPR011990">
    <property type="entry name" value="TPR-like_helical_dom_sf"/>
</dbReference>
<evidence type="ECO:0000256" key="6">
    <source>
        <dbReference type="SAM" id="SignalP"/>
    </source>
</evidence>
<evidence type="ECO:0000259" key="7">
    <source>
        <dbReference type="Pfam" id="PF07980"/>
    </source>
</evidence>
<comment type="caution">
    <text evidence="9">The sequence shown here is derived from an EMBL/GenBank/DDBJ whole genome shotgun (WGS) entry which is preliminary data.</text>
</comment>
<evidence type="ECO:0000259" key="8">
    <source>
        <dbReference type="Pfam" id="PF14322"/>
    </source>
</evidence>
<feature type="chain" id="PRO_5003024892" evidence="6">
    <location>
        <begin position="24"/>
        <end position="540"/>
    </location>
</feature>